<dbReference type="PANTHER" id="PTHR31896:SF43">
    <property type="entry name" value="PROTEIN ENHANCED PSEUDOMONAS SUSCEPTIBILITY 1"/>
    <property type="match status" value="1"/>
</dbReference>
<reference evidence="3" key="1">
    <citation type="journal article" date="2017" name="Nat. Commun.">
        <title>The asparagus genome sheds light on the origin and evolution of a young Y chromosome.</title>
        <authorList>
            <person name="Harkess A."/>
            <person name="Zhou J."/>
            <person name="Xu C."/>
            <person name="Bowers J.E."/>
            <person name="Van der Hulst R."/>
            <person name="Ayyampalayam S."/>
            <person name="Mercati F."/>
            <person name="Riccardi P."/>
            <person name="McKain M.R."/>
            <person name="Kakrana A."/>
            <person name="Tang H."/>
            <person name="Ray J."/>
            <person name="Groenendijk J."/>
            <person name="Arikit S."/>
            <person name="Mathioni S.M."/>
            <person name="Nakano M."/>
            <person name="Shan H."/>
            <person name="Telgmann-Rauber A."/>
            <person name="Kanno A."/>
            <person name="Yue Z."/>
            <person name="Chen H."/>
            <person name="Li W."/>
            <person name="Chen Y."/>
            <person name="Xu X."/>
            <person name="Zhang Y."/>
            <person name="Luo S."/>
            <person name="Chen H."/>
            <person name="Gao J."/>
            <person name="Mao Z."/>
            <person name="Pires J.C."/>
            <person name="Luo M."/>
            <person name="Kudrna D."/>
            <person name="Wing R.A."/>
            <person name="Meyers B.C."/>
            <person name="Yi K."/>
            <person name="Kong H."/>
            <person name="Lavrijsen P."/>
            <person name="Sunseri F."/>
            <person name="Falavigna A."/>
            <person name="Ye Y."/>
            <person name="Leebens-Mack J.H."/>
            <person name="Chen G."/>
        </authorList>
    </citation>
    <scope>NUCLEOTIDE SEQUENCE [LARGE SCALE GENOMIC DNA]</scope>
    <source>
        <strain evidence="3">cv. DH0086</strain>
    </source>
</reference>
<proteinExistence type="predicted"/>
<dbReference type="OMA" id="CPRRICQ"/>
<evidence type="ECO:0000313" key="2">
    <source>
        <dbReference type="EMBL" id="ONK74807.1"/>
    </source>
</evidence>
<dbReference type="Pfam" id="PF02458">
    <property type="entry name" value="Transferase"/>
    <property type="match status" value="1"/>
</dbReference>
<evidence type="ECO:0000313" key="3">
    <source>
        <dbReference type="Proteomes" id="UP000243459"/>
    </source>
</evidence>
<dbReference type="InterPro" id="IPR051283">
    <property type="entry name" value="Sec_Metabolite_Acyltrans"/>
</dbReference>
<dbReference type="Gramene" id="ONK74807">
    <property type="protein sequence ID" value="ONK74807"/>
    <property type="gene ID" value="A4U43_C03F10340"/>
</dbReference>
<organism evidence="2 3">
    <name type="scientific">Asparagus officinalis</name>
    <name type="common">Garden asparagus</name>
    <dbReference type="NCBI Taxonomy" id="4686"/>
    <lineage>
        <taxon>Eukaryota</taxon>
        <taxon>Viridiplantae</taxon>
        <taxon>Streptophyta</taxon>
        <taxon>Embryophyta</taxon>
        <taxon>Tracheophyta</taxon>
        <taxon>Spermatophyta</taxon>
        <taxon>Magnoliopsida</taxon>
        <taxon>Liliopsida</taxon>
        <taxon>Asparagales</taxon>
        <taxon>Asparagaceae</taxon>
        <taxon>Asparagoideae</taxon>
        <taxon>Asparagus</taxon>
    </lineage>
</organism>
<gene>
    <name evidence="2" type="ORF">A4U43_C03F10340</name>
</gene>
<dbReference type="Proteomes" id="UP000243459">
    <property type="component" value="Chromosome 3"/>
</dbReference>
<protein>
    <submittedName>
        <fullName evidence="2">Uncharacterized protein</fullName>
    </submittedName>
</protein>
<name>A0A5P1FBM6_ASPOF</name>
<sequence>MPAVRECAFSFSPENIKKLKARANKETGCDGRISSFQALLAHVWRSVSRARALKPDQETCCWLQIGCRSRLSPPLPEAYVGNSIHGVTVKAFAGEVESNGLGWAALRLNQAIAEGSDRAGIYRWLESWNKRRPSFMTMDQFISSAPDLYLSSSPRFDVYGNDFGWGKPVAVRSGPGNKVDGKFTVYPTAEEGGIAVEICSTAEVLSSLLRDVEFLEVVA</sequence>
<keyword evidence="1" id="KW-0808">Transferase</keyword>
<dbReference type="AlphaFoldDB" id="A0A5P1FBM6"/>
<dbReference type="GO" id="GO:0016740">
    <property type="term" value="F:transferase activity"/>
    <property type="evidence" value="ECO:0007669"/>
    <property type="project" value="UniProtKB-KW"/>
</dbReference>
<dbReference type="InterPro" id="IPR023213">
    <property type="entry name" value="CAT-like_dom_sf"/>
</dbReference>
<evidence type="ECO:0000256" key="1">
    <source>
        <dbReference type="ARBA" id="ARBA00022679"/>
    </source>
</evidence>
<accession>A0A5P1FBM6</accession>
<dbReference type="PANTHER" id="PTHR31896">
    <property type="entry name" value="FAMILY REGULATORY PROTEIN, PUTATIVE (AFU_ORTHOLOGUE AFUA_3G14730)-RELATED"/>
    <property type="match status" value="1"/>
</dbReference>
<keyword evidence="3" id="KW-1185">Reference proteome</keyword>
<dbReference type="EMBL" id="CM007383">
    <property type="protein sequence ID" value="ONK74807.1"/>
    <property type="molecule type" value="Genomic_DNA"/>
</dbReference>
<dbReference type="Gene3D" id="3.30.559.10">
    <property type="entry name" value="Chloramphenicol acetyltransferase-like domain"/>
    <property type="match status" value="1"/>
</dbReference>